<dbReference type="EMBL" id="JAVJAN010000082">
    <property type="protein sequence ID" value="MDR5588964.1"/>
    <property type="molecule type" value="Genomic_DNA"/>
</dbReference>
<accession>A0ABU1EKQ5</accession>
<sequence>DQIRQKYYEQKGKEIGIEEGIQKGIQKGIEKGIQEGEYKKAIEVARNLLDVLDDETIALKTGLNIDEIKKLRLN</sequence>
<organism evidence="1 2">
    <name type="scientific">Clostridium aquiflavi</name>
    <dbReference type="NCBI Taxonomy" id="3073603"/>
    <lineage>
        <taxon>Bacteria</taxon>
        <taxon>Bacillati</taxon>
        <taxon>Bacillota</taxon>
        <taxon>Clostridia</taxon>
        <taxon>Eubacteriales</taxon>
        <taxon>Clostridiaceae</taxon>
        <taxon>Clostridium</taxon>
    </lineage>
</organism>
<keyword evidence="2" id="KW-1185">Reference proteome</keyword>
<evidence type="ECO:0000313" key="2">
    <source>
        <dbReference type="Proteomes" id="UP001256646"/>
    </source>
</evidence>
<name>A0ABU1EKQ5_9CLOT</name>
<comment type="caution">
    <text evidence="1">The sequence shown here is derived from an EMBL/GenBank/DDBJ whole genome shotgun (WGS) entry which is preliminary data.</text>
</comment>
<gene>
    <name evidence="1" type="ORF">RGC78_15990</name>
</gene>
<feature type="non-terminal residue" evidence="1">
    <location>
        <position position="1"/>
    </location>
</feature>
<protein>
    <recommendedName>
        <fullName evidence="3">Transposase</fullName>
    </recommendedName>
</protein>
<dbReference type="Proteomes" id="UP001256646">
    <property type="component" value="Unassembled WGS sequence"/>
</dbReference>
<reference evidence="1 2" key="1">
    <citation type="submission" date="2023-09" db="EMBL/GenBank/DDBJ databases">
        <authorList>
            <person name="Zhai L."/>
        </authorList>
    </citation>
    <scope>NUCLEOTIDE SEQUENCE [LARGE SCALE GENOMIC DNA]</scope>
    <source>
        <strain evidence="1 2">5 N-1</strain>
    </source>
</reference>
<proteinExistence type="predicted"/>
<evidence type="ECO:0000313" key="1">
    <source>
        <dbReference type="EMBL" id="MDR5588964.1"/>
    </source>
</evidence>
<evidence type="ECO:0008006" key="3">
    <source>
        <dbReference type="Google" id="ProtNLM"/>
    </source>
</evidence>